<reference evidence="1" key="1">
    <citation type="submission" date="2014-11" db="EMBL/GenBank/DDBJ databases">
        <authorList>
            <person name="Amaro Gonzalez C."/>
        </authorList>
    </citation>
    <scope>NUCLEOTIDE SEQUENCE</scope>
</reference>
<dbReference type="AlphaFoldDB" id="A0A0E9VMZ4"/>
<sequence>MTVMFKCPLSKLYLDSGVPVFFVCFVY</sequence>
<proteinExistence type="predicted"/>
<reference evidence="1" key="2">
    <citation type="journal article" date="2015" name="Fish Shellfish Immunol.">
        <title>Early steps in the European eel (Anguilla anguilla)-Vibrio vulnificus interaction in the gills: Role of the RtxA13 toxin.</title>
        <authorList>
            <person name="Callol A."/>
            <person name="Pajuelo D."/>
            <person name="Ebbesson L."/>
            <person name="Teles M."/>
            <person name="MacKenzie S."/>
            <person name="Amaro C."/>
        </authorList>
    </citation>
    <scope>NUCLEOTIDE SEQUENCE</scope>
</reference>
<evidence type="ECO:0000313" key="1">
    <source>
        <dbReference type="EMBL" id="JAH79427.1"/>
    </source>
</evidence>
<protein>
    <submittedName>
        <fullName evidence="1">Uncharacterized protein</fullName>
    </submittedName>
</protein>
<dbReference type="EMBL" id="GBXM01029150">
    <property type="protein sequence ID" value="JAH79427.1"/>
    <property type="molecule type" value="Transcribed_RNA"/>
</dbReference>
<accession>A0A0E9VMZ4</accession>
<name>A0A0E9VMZ4_ANGAN</name>
<organism evidence="1">
    <name type="scientific">Anguilla anguilla</name>
    <name type="common">European freshwater eel</name>
    <name type="synonym">Muraena anguilla</name>
    <dbReference type="NCBI Taxonomy" id="7936"/>
    <lineage>
        <taxon>Eukaryota</taxon>
        <taxon>Metazoa</taxon>
        <taxon>Chordata</taxon>
        <taxon>Craniata</taxon>
        <taxon>Vertebrata</taxon>
        <taxon>Euteleostomi</taxon>
        <taxon>Actinopterygii</taxon>
        <taxon>Neopterygii</taxon>
        <taxon>Teleostei</taxon>
        <taxon>Anguilliformes</taxon>
        <taxon>Anguillidae</taxon>
        <taxon>Anguilla</taxon>
    </lineage>
</organism>